<dbReference type="EMBL" id="MN740373">
    <property type="protein sequence ID" value="QHU03240.1"/>
    <property type="molecule type" value="Genomic_DNA"/>
</dbReference>
<dbReference type="AlphaFoldDB" id="A0A6C0JEH8"/>
<organism evidence="1">
    <name type="scientific">viral metagenome</name>
    <dbReference type="NCBI Taxonomy" id="1070528"/>
    <lineage>
        <taxon>unclassified sequences</taxon>
        <taxon>metagenomes</taxon>
        <taxon>organismal metagenomes</taxon>
    </lineage>
</organism>
<name>A0A6C0JEH8_9ZZZZ</name>
<evidence type="ECO:0000313" key="1">
    <source>
        <dbReference type="EMBL" id="QHU03240.1"/>
    </source>
</evidence>
<reference evidence="1" key="1">
    <citation type="journal article" date="2020" name="Nature">
        <title>Giant virus diversity and host interactions through global metagenomics.</title>
        <authorList>
            <person name="Schulz F."/>
            <person name="Roux S."/>
            <person name="Paez-Espino D."/>
            <person name="Jungbluth S."/>
            <person name="Walsh D.A."/>
            <person name="Denef V.J."/>
            <person name="McMahon K.D."/>
            <person name="Konstantinidis K.T."/>
            <person name="Eloe-Fadrosh E.A."/>
            <person name="Kyrpides N.C."/>
            <person name="Woyke T."/>
        </authorList>
    </citation>
    <scope>NUCLEOTIDE SEQUENCE</scope>
    <source>
        <strain evidence="1">GVMAG-M-3300026093-6</strain>
    </source>
</reference>
<proteinExistence type="predicted"/>
<protein>
    <submittedName>
        <fullName evidence="1">Uncharacterized protein</fullName>
    </submittedName>
</protein>
<sequence length="59" mass="6816">MGNPFKIINDDHKCTLCNKIFGCFDLKKQFCQHGYHSISGVFLCKECPERFNFLDGSHC</sequence>
<accession>A0A6C0JEH8</accession>